<dbReference type="AlphaFoldDB" id="A0A424YFW2"/>
<proteinExistence type="predicted"/>
<organism evidence="1 2">
    <name type="scientific">Candidatus Syntrophonatronum acetioxidans</name>
    <dbReference type="NCBI Taxonomy" id="1795816"/>
    <lineage>
        <taxon>Bacteria</taxon>
        <taxon>Bacillati</taxon>
        <taxon>Bacillota</taxon>
        <taxon>Clostridia</taxon>
        <taxon>Eubacteriales</taxon>
        <taxon>Syntrophomonadaceae</taxon>
        <taxon>Candidatus Syntrophonatronum</taxon>
    </lineage>
</organism>
<dbReference type="Proteomes" id="UP000285138">
    <property type="component" value="Unassembled WGS sequence"/>
</dbReference>
<evidence type="ECO:0000313" key="1">
    <source>
        <dbReference type="EMBL" id="RQD76740.1"/>
    </source>
</evidence>
<comment type="caution">
    <text evidence="1">The sequence shown here is derived from an EMBL/GenBank/DDBJ whole genome shotgun (WGS) entry which is preliminary data.</text>
</comment>
<dbReference type="EMBL" id="QZAA01000111">
    <property type="protein sequence ID" value="RQD76740.1"/>
    <property type="molecule type" value="Genomic_DNA"/>
</dbReference>
<dbReference type="InterPro" id="IPR014202">
    <property type="entry name" value="Spore_II_R"/>
</dbReference>
<accession>A0A424YFW2</accession>
<protein>
    <recommendedName>
        <fullName evidence="3">Stage II sporulation protein R</fullName>
    </recommendedName>
</protein>
<evidence type="ECO:0008006" key="3">
    <source>
        <dbReference type="Google" id="ProtNLM"/>
    </source>
</evidence>
<sequence>MKKTKIRLLLFIILILSLMVTLSAPLSSRSYFKEEGACPAREVIRFHVRAHSNHPREQEVKNRVTREILSEMGPLLEGEEVSQKAREKIEEKIPALEELARRVLQEEGLTHSVEARLENHSFPSRQYPYGYFPAGEYEALRVIIGEGAGENWWCVLFPPLCFIHPPAEEIKEGEEIQVRFRLVQVVENLFPVAYQAEKGDKKEK</sequence>
<name>A0A424YFW2_9FIRM</name>
<evidence type="ECO:0000313" key="2">
    <source>
        <dbReference type="Proteomes" id="UP000285138"/>
    </source>
</evidence>
<gene>
    <name evidence="1" type="ORF">D5R97_03920</name>
</gene>
<reference evidence="1 2" key="1">
    <citation type="submission" date="2018-08" db="EMBL/GenBank/DDBJ databases">
        <title>The metabolism and importance of syntrophic acetate oxidation coupled to methane or sulfide production in haloalkaline environments.</title>
        <authorList>
            <person name="Timmers P.H.A."/>
            <person name="Vavourakis C.D."/>
            <person name="Sorokin D.Y."/>
            <person name="Sinninghe Damste J.S."/>
            <person name="Muyzer G."/>
            <person name="Stams A.J.M."/>
            <person name="Plugge C.M."/>
        </authorList>
    </citation>
    <scope>NUCLEOTIDE SEQUENCE [LARGE SCALE GENOMIC DNA]</scope>
    <source>
        <strain evidence="1">MSAO_Bac1</strain>
    </source>
</reference>
<dbReference type="Pfam" id="PF09551">
    <property type="entry name" value="Spore_II_R"/>
    <property type="match status" value="1"/>
</dbReference>